<protein>
    <recommendedName>
        <fullName evidence="3">Mobilization protein</fullName>
    </recommendedName>
</protein>
<dbReference type="EMBL" id="FXAO01000002">
    <property type="protein sequence ID" value="SMG19589.1"/>
    <property type="molecule type" value="Genomic_DNA"/>
</dbReference>
<dbReference type="InterPro" id="IPR049793">
    <property type="entry name" value="MbpA-like"/>
</dbReference>
<name>A0A1X7IYT9_9FLAO</name>
<keyword evidence="2" id="KW-1185">Reference proteome</keyword>
<dbReference type="STRING" id="188872.SAMN03080602_01243"/>
<sequence>MKRTYIRFRCSIYEKKLLKKRAQRAGISLSEYCRSSAFGNTVIERLTPEQLECCRTLVKYKNNFTSIGNMFRKRNPKLAHEVEKLAEEIRLHLYNFKKIKK</sequence>
<evidence type="ECO:0000313" key="1">
    <source>
        <dbReference type="EMBL" id="SMG19589.1"/>
    </source>
</evidence>
<accession>A0A1X7IYT9</accession>
<proteinExistence type="predicted"/>
<dbReference type="AlphaFoldDB" id="A0A1X7IYT9"/>
<evidence type="ECO:0000313" key="2">
    <source>
        <dbReference type="Proteomes" id="UP000193420"/>
    </source>
</evidence>
<evidence type="ECO:0008006" key="3">
    <source>
        <dbReference type="Google" id="ProtNLM"/>
    </source>
</evidence>
<dbReference type="Proteomes" id="UP000193420">
    <property type="component" value="Unassembled WGS sequence"/>
</dbReference>
<dbReference type="NCBIfam" id="NF041418">
    <property type="entry name" value="MbpA"/>
    <property type="match status" value="1"/>
</dbReference>
<dbReference type="Pfam" id="PF21983">
    <property type="entry name" value="NikA-like"/>
    <property type="match status" value="1"/>
</dbReference>
<dbReference type="InterPro" id="IPR053842">
    <property type="entry name" value="NikA-like"/>
</dbReference>
<dbReference type="RefSeq" id="WP_085497196.1">
    <property type="nucleotide sequence ID" value="NZ_FXAO01000002.1"/>
</dbReference>
<reference evidence="2" key="1">
    <citation type="submission" date="2017-04" db="EMBL/GenBank/DDBJ databases">
        <authorList>
            <person name="Varghese N."/>
            <person name="Submissions S."/>
        </authorList>
    </citation>
    <scope>NUCLEOTIDE SEQUENCE [LARGE SCALE GENOMIC DNA]</scope>
    <source>
        <strain evidence="2">DSM 19835</strain>
    </source>
</reference>
<dbReference type="OrthoDB" id="3034992at2"/>
<gene>
    <name evidence="1" type="ORF">SAMN03080602_01243</name>
</gene>
<organism evidence="1 2">
    <name type="scientific">Arenibacter troitsensis</name>
    <dbReference type="NCBI Taxonomy" id="188872"/>
    <lineage>
        <taxon>Bacteria</taxon>
        <taxon>Pseudomonadati</taxon>
        <taxon>Bacteroidota</taxon>
        <taxon>Flavobacteriia</taxon>
        <taxon>Flavobacteriales</taxon>
        <taxon>Flavobacteriaceae</taxon>
        <taxon>Arenibacter</taxon>
    </lineage>
</organism>